<feature type="compositionally biased region" description="Low complexity" evidence="2">
    <location>
        <begin position="249"/>
        <end position="261"/>
    </location>
</feature>
<feature type="region of interest" description="Disordered" evidence="2">
    <location>
        <begin position="60"/>
        <end position="111"/>
    </location>
</feature>
<protein>
    <recommendedName>
        <fullName evidence="3">HTH CENPB-type domain-containing protein</fullName>
    </recommendedName>
</protein>
<feature type="compositionally biased region" description="Basic and acidic residues" evidence="2">
    <location>
        <begin position="266"/>
        <end position="278"/>
    </location>
</feature>
<dbReference type="Pfam" id="PF03221">
    <property type="entry name" value="HTH_Tnp_Tc5"/>
    <property type="match status" value="1"/>
</dbReference>
<feature type="compositionally biased region" description="Basic and acidic residues" evidence="2">
    <location>
        <begin position="77"/>
        <end position="96"/>
    </location>
</feature>
<keyword evidence="5" id="KW-1185">Reference proteome</keyword>
<dbReference type="Proteomes" id="UP001164743">
    <property type="component" value="Chromosome 4A"/>
</dbReference>
<dbReference type="InterPro" id="IPR006600">
    <property type="entry name" value="HTH_CenpB_DNA-bd_dom"/>
</dbReference>
<gene>
    <name evidence="4" type="ORF">PtA15_4A762</name>
</gene>
<feature type="compositionally biased region" description="Low complexity" evidence="2">
    <location>
        <begin position="281"/>
        <end position="294"/>
    </location>
</feature>
<evidence type="ECO:0000256" key="2">
    <source>
        <dbReference type="SAM" id="MobiDB-lite"/>
    </source>
</evidence>
<feature type="compositionally biased region" description="Pro residues" evidence="2">
    <location>
        <begin position="411"/>
        <end position="427"/>
    </location>
</feature>
<evidence type="ECO:0000313" key="5">
    <source>
        <dbReference type="Proteomes" id="UP001164743"/>
    </source>
</evidence>
<dbReference type="EMBL" id="CP110424">
    <property type="protein sequence ID" value="WAQ84309.1"/>
    <property type="molecule type" value="Genomic_DNA"/>
</dbReference>
<reference evidence="4" key="1">
    <citation type="submission" date="2022-10" db="EMBL/GenBank/DDBJ databases">
        <title>Puccinia triticina Genome sequencing and assembly.</title>
        <authorList>
            <person name="Li C."/>
        </authorList>
    </citation>
    <scope>NUCLEOTIDE SEQUENCE</scope>
    <source>
        <strain evidence="4">Pt15</strain>
    </source>
</reference>
<feature type="region of interest" description="Disordered" evidence="2">
    <location>
        <begin position="381"/>
        <end position="438"/>
    </location>
</feature>
<feature type="domain" description="HTH CENPB-type" evidence="3">
    <location>
        <begin position="167"/>
        <end position="241"/>
    </location>
</feature>
<evidence type="ECO:0000313" key="4">
    <source>
        <dbReference type="EMBL" id="WAQ84309.1"/>
    </source>
</evidence>
<feature type="compositionally biased region" description="Low complexity" evidence="2">
    <location>
        <begin position="384"/>
        <end position="395"/>
    </location>
</feature>
<dbReference type="Gene3D" id="1.10.10.60">
    <property type="entry name" value="Homeodomain-like"/>
    <property type="match status" value="1"/>
</dbReference>
<proteinExistence type="predicted"/>
<dbReference type="GeneID" id="77809574"/>
<dbReference type="InterPro" id="IPR009057">
    <property type="entry name" value="Homeodomain-like_sf"/>
</dbReference>
<keyword evidence="1" id="KW-0238">DNA-binding</keyword>
<evidence type="ECO:0000256" key="1">
    <source>
        <dbReference type="ARBA" id="ARBA00023125"/>
    </source>
</evidence>
<feature type="region of interest" description="Disordered" evidence="2">
    <location>
        <begin position="240"/>
        <end position="338"/>
    </location>
</feature>
<dbReference type="RefSeq" id="XP_053019864.1">
    <property type="nucleotide sequence ID" value="XM_053168679.1"/>
</dbReference>
<dbReference type="SUPFAM" id="SSF46689">
    <property type="entry name" value="Homeodomain-like"/>
    <property type="match status" value="1"/>
</dbReference>
<feature type="compositionally biased region" description="Pro residues" evidence="2">
    <location>
        <begin position="313"/>
        <end position="324"/>
    </location>
</feature>
<accession>A0ABY7CI07</accession>
<dbReference type="PROSITE" id="PS51253">
    <property type="entry name" value="HTH_CENPB"/>
    <property type="match status" value="1"/>
</dbReference>
<sequence length="454" mass="49351">MNEELLRRFEESIASNQHRLNQIKNQLITRQPISGEDEHFFEHFAATINNKRKSIYPPAAAASTHTHLSPTGILEGGLDHGSPKKPRIPQEPEGRAHPPTAPNRSLSLGDLHGFRGSRRELATPAQKQEILAWHHAHGSNQTQTARHFDQRYPSLKLSQPLISGWLKGSRQQKTKHVQVTEALEKWCHQAVRDRLDLNGDVIREKWREFARFYQIPPASWLKLSEGWLSSFKERNGLKGFKRAGAHTNPPASAARKTAARAPPKRGPADGHPCSREASVRPPTASASPPTTGGSDIPPAAEGTSGPLAYPFLHGPPAPRPPFPLPHRASPASLDTGLRPAHHSFPDLLLPATLHPGLATLPSQGPLRHANPLFDARLAPPPALSLPARAPGLPGPQIHARPPRPGGACAEDPPPPLSPRPASPPPDPRLSLLPSPLPHLHPGPANMLHLAHFHA</sequence>
<name>A0ABY7CI07_9BASI</name>
<evidence type="ECO:0000259" key="3">
    <source>
        <dbReference type="PROSITE" id="PS51253"/>
    </source>
</evidence>
<organism evidence="4 5">
    <name type="scientific">Puccinia triticina</name>
    <dbReference type="NCBI Taxonomy" id="208348"/>
    <lineage>
        <taxon>Eukaryota</taxon>
        <taxon>Fungi</taxon>
        <taxon>Dikarya</taxon>
        <taxon>Basidiomycota</taxon>
        <taxon>Pucciniomycotina</taxon>
        <taxon>Pucciniomycetes</taxon>
        <taxon>Pucciniales</taxon>
        <taxon>Pucciniaceae</taxon>
        <taxon>Puccinia</taxon>
    </lineage>
</organism>